<evidence type="ECO:0000313" key="8">
    <source>
        <dbReference type="Ensembl" id="ENSHHUP00000056763.1"/>
    </source>
</evidence>
<keyword evidence="4" id="KW-0967">Endosome</keyword>
<feature type="transmembrane region" description="Helical" evidence="7">
    <location>
        <begin position="112"/>
        <end position="132"/>
    </location>
</feature>
<keyword evidence="6 7" id="KW-0472">Membrane</keyword>
<feature type="transmembrane region" description="Helical" evidence="7">
    <location>
        <begin position="178"/>
        <end position="198"/>
    </location>
</feature>
<dbReference type="GO" id="GO:0032511">
    <property type="term" value="P:late endosome to vacuole transport via multivesicular body sorting pathway"/>
    <property type="evidence" value="ECO:0007669"/>
    <property type="project" value="TreeGrafter"/>
</dbReference>
<dbReference type="Proteomes" id="UP000314982">
    <property type="component" value="Unassembled WGS sequence"/>
</dbReference>
<evidence type="ECO:0000256" key="4">
    <source>
        <dbReference type="ARBA" id="ARBA00022753"/>
    </source>
</evidence>
<evidence type="ECO:0000256" key="1">
    <source>
        <dbReference type="ARBA" id="ARBA00004608"/>
    </source>
</evidence>
<dbReference type="STRING" id="62062.ENSHHUP00000056763"/>
<name>A0A4W5P3U9_9TELE</name>
<dbReference type="GO" id="GO:0015031">
    <property type="term" value="P:protein transport"/>
    <property type="evidence" value="ECO:0007669"/>
    <property type="project" value="UniProtKB-KW"/>
</dbReference>
<reference evidence="9" key="1">
    <citation type="submission" date="2018-06" db="EMBL/GenBank/DDBJ databases">
        <title>Genome assembly of Danube salmon.</title>
        <authorList>
            <person name="Macqueen D.J."/>
            <person name="Gundappa M.K."/>
        </authorList>
    </citation>
    <scope>NUCLEOTIDE SEQUENCE [LARGE SCALE GENOMIC DNA]</scope>
</reference>
<proteinExistence type="inferred from homology"/>
<dbReference type="Ensembl" id="ENSHHUT00000058719.1">
    <property type="protein sequence ID" value="ENSHHUP00000056763.1"/>
    <property type="gene ID" value="ENSHHUG00000033871.1"/>
</dbReference>
<reference evidence="8" key="2">
    <citation type="submission" date="2025-08" db="UniProtKB">
        <authorList>
            <consortium name="Ensembl"/>
        </authorList>
    </citation>
    <scope>IDENTIFICATION</scope>
</reference>
<evidence type="ECO:0000256" key="6">
    <source>
        <dbReference type="ARBA" id="ARBA00023136"/>
    </source>
</evidence>
<keyword evidence="3" id="KW-0813">Transport</keyword>
<comment type="subcellular location">
    <subcellularLocation>
        <location evidence="1">Endosome membrane</location>
    </subcellularLocation>
</comment>
<organism evidence="8 9">
    <name type="scientific">Hucho hucho</name>
    <name type="common">huchen</name>
    <dbReference type="NCBI Taxonomy" id="62062"/>
    <lineage>
        <taxon>Eukaryota</taxon>
        <taxon>Metazoa</taxon>
        <taxon>Chordata</taxon>
        <taxon>Craniata</taxon>
        <taxon>Vertebrata</taxon>
        <taxon>Euteleostomi</taxon>
        <taxon>Actinopterygii</taxon>
        <taxon>Neopterygii</taxon>
        <taxon>Teleostei</taxon>
        <taxon>Protacanthopterygii</taxon>
        <taxon>Salmoniformes</taxon>
        <taxon>Salmonidae</taxon>
        <taxon>Salmoninae</taxon>
        <taxon>Hucho</taxon>
    </lineage>
</organism>
<feature type="transmembrane region" description="Helical" evidence="7">
    <location>
        <begin position="144"/>
        <end position="166"/>
    </location>
</feature>
<keyword evidence="7" id="KW-1133">Transmembrane helix</keyword>
<evidence type="ECO:0000256" key="5">
    <source>
        <dbReference type="ARBA" id="ARBA00022927"/>
    </source>
</evidence>
<dbReference type="AlphaFoldDB" id="A0A4W5P3U9"/>
<evidence type="ECO:0000256" key="7">
    <source>
        <dbReference type="SAM" id="Phobius"/>
    </source>
</evidence>
<dbReference type="GO" id="GO:0005771">
    <property type="term" value="C:multivesicular body"/>
    <property type="evidence" value="ECO:0007669"/>
    <property type="project" value="TreeGrafter"/>
</dbReference>
<reference evidence="8" key="3">
    <citation type="submission" date="2025-09" db="UniProtKB">
        <authorList>
            <consortium name="Ensembl"/>
        </authorList>
    </citation>
    <scope>IDENTIFICATION</scope>
</reference>
<comment type="similarity">
    <text evidence="2">Belongs to the SNF7 family.</text>
</comment>
<sequence>MLHPTSQPHSANHQDARHQNIPDIPVIGRLIGMSDPANTVLQLKQQRDKLKHYQKRVTLQLEKERSLAKQLLKDGKKEKALVLLKKKRYQDQLLDKTENQISNLERMVRLRLLLGPMVSLAFIECNYIDVIFCTANLSSKRYPGWVYLDVLYSECYLNVLMCFYWFSAGSSYLNVLMCFYRFSAGSSYLNVLMCFYRFSAGSSYLNLLGSSA</sequence>
<keyword evidence="7" id="KW-0812">Transmembrane</keyword>
<evidence type="ECO:0000313" key="9">
    <source>
        <dbReference type="Proteomes" id="UP000314982"/>
    </source>
</evidence>
<dbReference type="GO" id="GO:0000815">
    <property type="term" value="C:ESCRT III complex"/>
    <property type="evidence" value="ECO:0007669"/>
    <property type="project" value="TreeGrafter"/>
</dbReference>
<dbReference type="InterPro" id="IPR005024">
    <property type="entry name" value="Snf7_fam"/>
</dbReference>
<protein>
    <submittedName>
        <fullName evidence="8">Uncharacterized protein</fullName>
    </submittedName>
</protein>
<keyword evidence="9" id="KW-1185">Reference proteome</keyword>
<dbReference type="PANTHER" id="PTHR22761">
    <property type="entry name" value="CHARGED MULTIVESICULAR BODY PROTEIN"/>
    <property type="match status" value="1"/>
</dbReference>
<dbReference type="GO" id="GO:0006900">
    <property type="term" value="P:vesicle budding from membrane"/>
    <property type="evidence" value="ECO:0007669"/>
    <property type="project" value="TreeGrafter"/>
</dbReference>
<keyword evidence="5" id="KW-0653">Protein transport</keyword>
<dbReference type="Pfam" id="PF03357">
    <property type="entry name" value="Snf7"/>
    <property type="match status" value="1"/>
</dbReference>
<evidence type="ECO:0000256" key="3">
    <source>
        <dbReference type="ARBA" id="ARBA00022448"/>
    </source>
</evidence>
<evidence type="ECO:0000256" key="2">
    <source>
        <dbReference type="ARBA" id="ARBA00006190"/>
    </source>
</evidence>
<dbReference type="PANTHER" id="PTHR22761:SF5">
    <property type="entry name" value="CHARGED MULTIVESICULAR BODY PROTEIN 6"/>
    <property type="match status" value="1"/>
</dbReference>
<accession>A0A4W5P3U9</accession>